<evidence type="ECO:0000313" key="3">
    <source>
        <dbReference type="Proteomes" id="UP000663828"/>
    </source>
</evidence>
<feature type="compositionally biased region" description="Basic residues" evidence="1">
    <location>
        <begin position="126"/>
        <end position="136"/>
    </location>
</feature>
<dbReference type="CDD" id="cd00102">
    <property type="entry name" value="IPT"/>
    <property type="match status" value="1"/>
</dbReference>
<feature type="region of interest" description="Disordered" evidence="1">
    <location>
        <begin position="126"/>
        <end position="145"/>
    </location>
</feature>
<gene>
    <name evidence="2" type="ORF">XAT740_LOCUS11945</name>
</gene>
<keyword evidence="3" id="KW-1185">Reference proteome</keyword>
<feature type="region of interest" description="Disordered" evidence="1">
    <location>
        <begin position="416"/>
        <end position="440"/>
    </location>
</feature>
<dbReference type="Proteomes" id="UP000663828">
    <property type="component" value="Unassembled WGS sequence"/>
</dbReference>
<dbReference type="EMBL" id="CAJNOR010000666">
    <property type="protein sequence ID" value="CAF0976384.1"/>
    <property type="molecule type" value="Genomic_DNA"/>
</dbReference>
<dbReference type="AlphaFoldDB" id="A0A814EV57"/>
<sequence>MNFINNHPQMSRISGDITLLQLNSNSFTQFPQTNTMSTATTRTDNVLKSERLVYTNNTTSKIEDHRSTHILASYKGKSLDTQLKHRYFQCTETNMSHNPSQISNDYMCLTNLNAETDLMQSTKIQIKHQPRAKFRPRTQNESKTSAHYIRCEGSVDAEYPTIFVPQIWARESDTNIIEIQLVDVFKNPHPYSLNNKASADQPLDIQSDEPNKVFFRLTNDDFVNGCKSLMIEFIKSKQDNYITKKLIQERKLYQSMLRFTRIFRNKCGEYHYDVGSTEYSNIMTESYGNISIEHIGPRYGPMTGGEIIFIILKGRVTKPDVSIELCEQDTHVLYKIDKFVVQSNVIYFRMPSCSVSDRTHVQVSIVIYYKKEKFYETIYDYLALLNGLSSPSHTDDFNSDSSLSFISNCSTTRPIDEVLPTSRTPPKASKTKVQKRLDNR</sequence>
<comment type="caution">
    <text evidence="2">The sequence shown here is derived from an EMBL/GenBank/DDBJ whole genome shotgun (WGS) entry which is preliminary data.</text>
</comment>
<accession>A0A814EV57</accession>
<name>A0A814EV57_ADIRI</name>
<organism evidence="2 3">
    <name type="scientific">Adineta ricciae</name>
    <name type="common">Rotifer</name>
    <dbReference type="NCBI Taxonomy" id="249248"/>
    <lineage>
        <taxon>Eukaryota</taxon>
        <taxon>Metazoa</taxon>
        <taxon>Spiralia</taxon>
        <taxon>Gnathifera</taxon>
        <taxon>Rotifera</taxon>
        <taxon>Eurotatoria</taxon>
        <taxon>Bdelloidea</taxon>
        <taxon>Adinetida</taxon>
        <taxon>Adinetidae</taxon>
        <taxon>Adineta</taxon>
    </lineage>
</organism>
<evidence type="ECO:0000313" key="2">
    <source>
        <dbReference type="EMBL" id="CAF0976384.1"/>
    </source>
</evidence>
<proteinExistence type="predicted"/>
<reference evidence="2" key="1">
    <citation type="submission" date="2021-02" db="EMBL/GenBank/DDBJ databases">
        <authorList>
            <person name="Nowell W R."/>
        </authorList>
    </citation>
    <scope>NUCLEOTIDE SEQUENCE</scope>
</reference>
<protein>
    <submittedName>
        <fullName evidence="2">Uncharacterized protein</fullName>
    </submittedName>
</protein>
<evidence type="ECO:0000256" key="1">
    <source>
        <dbReference type="SAM" id="MobiDB-lite"/>
    </source>
</evidence>